<accession>A0A1F6D9P3</accession>
<dbReference type="CDD" id="cd06325">
    <property type="entry name" value="PBP1_ABC_unchar_transporter"/>
    <property type="match status" value="1"/>
</dbReference>
<dbReference type="InterPro" id="IPR028082">
    <property type="entry name" value="Peripla_BP_I"/>
</dbReference>
<dbReference type="PANTHER" id="PTHR35271:SF1">
    <property type="entry name" value="ABC TRANSPORTER, SUBSTRATE-BINDING LIPOPROTEIN"/>
    <property type="match status" value="1"/>
</dbReference>
<evidence type="ECO:0008006" key="4">
    <source>
        <dbReference type="Google" id="ProtNLM"/>
    </source>
</evidence>
<organism evidence="2 3">
    <name type="scientific">Candidatus Kaiserbacteria bacterium RIFCSPHIGHO2_01_FULL_55_17</name>
    <dbReference type="NCBI Taxonomy" id="1798484"/>
    <lineage>
        <taxon>Bacteria</taxon>
        <taxon>Candidatus Kaiseribacteriota</taxon>
    </lineage>
</organism>
<evidence type="ECO:0000313" key="2">
    <source>
        <dbReference type="EMBL" id="OGG58071.1"/>
    </source>
</evidence>
<dbReference type="InterPro" id="IPR007487">
    <property type="entry name" value="ABC_transpt-TYRBP-like"/>
</dbReference>
<protein>
    <recommendedName>
        <fullName evidence="4">ABC transporter substrate-binding protein</fullName>
    </recommendedName>
</protein>
<dbReference type="Pfam" id="PF04392">
    <property type="entry name" value="ABC_sub_bind"/>
    <property type="match status" value="1"/>
</dbReference>
<sequence>MEPQQDSGVSAGAGATTLQKHRWQLPLIVAVAVLAAIALAILAILPGGSMKEAAAPKHVTIGILRALDVHDPIVASFKQQMASYGYEEGKNVDYIITDYGRTADGTAKLAQELVAGDPDLIVALSGISAYAALDATKAADRTDIPIVYSHALVDPKRTLFNSYQSSGNNATGILAPFDELVDRKLDFLRAIAPAAKRLGYFDLKGEKDFAYPANLAVLKRDAEKFGFELVPYTVNNPLGAAVTAEIQSVADSIKPGDIDVYFNIPGAILSDADNTPIVAAMAVRLGIPSAWTTPTDLLRGGLFTYQYDLANMGIATAAKAKAILDGAKPTDIPVEGAQQVALFLNPDAAAAARLTIPDNILYKVNKEIHTATSSALTP</sequence>
<dbReference type="PANTHER" id="PTHR35271">
    <property type="entry name" value="ABC TRANSPORTER, SUBSTRATE-BINDING LIPOPROTEIN-RELATED"/>
    <property type="match status" value="1"/>
</dbReference>
<evidence type="ECO:0000313" key="3">
    <source>
        <dbReference type="Proteomes" id="UP000177958"/>
    </source>
</evidence>
<feature type="transmembrane region" description="Helical" evidence="1">
    <location>
        <begin position="23"/>
        <end position="45"/>
    </location>
</feature>
<dbReference type="EMBL" id="MFKX01000007">
    <property type="protein sequence ID" value="OGG58071.1"/>
    <property type="molecule type" value="Genomic_DNA"/>
</dbReference>
<dbReference type="Gene3D" id="3.40.50.2300">
    <property type="match status" value="2"/>
</dbReference>
<keyword evidence="1" id="KW-0812">Transmembrane</keyword>
<gene>
    <name evidence="2" type="ORF">A2853_01120</name>
</gene>
<reference evidence="2 3" key="1">
    <citation type="journal article" date="2016" name="Nat. Commun.">
        <title>Thousands of microbial genomes shed light on interconnected biogeochemical processes in an aquifer system.</title>
        <authorList>
            <person name="Anantharaman K."/>
            <person name="Brown C.T."/>
            <person name="Hug L.A."/>
            <person name="Sharon I."/>
            <person name="Castelle C.J."/>
            <person name="Probst A.J."/>
            <person name="Thomas B.C."/>
            <person name="Singh A."/>
            <person name="Wilkins M.J."/>
            <person name="Karaoz U."/>
            <person name="Brodie E.L."/>
            <person name="Williams K.H."/>
            <person name="Hubbard S.S."/>
            <person name="Banfield J.F."/>
        </authorList>
    </citation>
    <scope>NUCLEOTIDE SEQUENCE [LARGE SCALE GENOMIC DNA]</scope>
</reference>
<dbReference type="SUPFAM" id="SSF53822">
    <property type="entry name" value="Periplasmic binding protein-like I"/>
    <property type="match status" value="1"/>
</dbReference>
<name>A0A1F6D9P3_9BACT</name>
<proteinExistence type="predicted"/>
<keyword evidence="1" id="KW-1133">Transmembrane helix</keyword>
<comment type="caution">
    <text evidence="2">The sequence shown here is derived from an EMBL/GenBank/DDBJ whole genome shotgun (WGS) entry which is preliminary data.</text>
</comment>
<dbReference type="Proteomes" id="UP000177958">
    <property type="component" value="Unassembled WGS sequence"/>
</dbReference>
<keyword evidence="1" id="KW-0472">Membrane</keyword>
<dbReference type="AlphaFoldDB" id="A0A1F6D9P3"/>
<evidence type="ECO:0000256" key="1">
    <source>
        <dbReference type="SAM" id="Phobius"/>
    </source>
</evidence>